<dbReference type="SUPFAM" id="SSF57959">
    <property type="entry name" value="Leucine zipper domain"/>
    <property type="match status" value="1"/>
</dbReference>
<protein>
    <recommendedName>
        <fullName evidence="2">BZIP domain-containing protein</fullName>
    </recommendedName>
</protein>
<dbReference type="InterPro" id="IPR004827">
    <property type="entry name" value="bZIP"/>
</dbReference>
<accession>A0A8K0RZ66</accession>
<feature type="compositionally biased region" description="Basic and acidic residues" evidence="1">
    <location>
        <begin position="143"/>
        <end position="169"/>
    </location>
</feature>
<dbReference type="Gene3D" id="1.20.5.170">
    <property type="match status" value="1"/>
</dbReference>
<dbReference type="AlphaFoldDB" id="A0A8K0RZ66"/>
<dbReference type="Proteomes" id="UP000813427">
    <property type="component" value="Unassembled WGS sequence"/>
</dbReference>
<sequence length="258" mass="29780">MTAYCHKYQQLVPTIAKQMSYNAFESSLQSDHNVFDNRDSSTFLDSTQDESYFNTSHRQGGPAQDRYLSYRQPDLENDRANQQYHAQSNAPWNEQFALVANEPHHTMTTSPRPTEVTHGIPGRGNTSSSTNLASSPAPLHARSGSDNKFRVKKESHSHKEAHSTYSAHNEHTWPIRERNRQAAIRFRMRQRQGVARLKSDEQAVEQRHGELCDRVNSLNKEILCLKMQVLQHTNCNCIPVHHYVEQEAQQYLYSMRPM</sequence>
<dbReference type="InterPro" id="IPR046347">
    <property type="entry name" value="bZIP_sf"/>
</dbReference>
<evidence type="ECO:0000259" key="2">
    <source>
        <dbReference type="PROSITE" id="PS00036"/>
    </source>
</evidence>
<evidence type="ECO:0000313" key="4">
    <source>
        <dbReference type="Proteomes" id="UP000813427"/>
    </source>
</evidence>
<name>A0A8K0RZ66_9HYPO</name>
<gene>
    <name evidence="3" type="ORF">BKA59DRAFT_452349</name>
</gene>
<dbReference type="CDD" id="cd14692">
    <property type="entry name" value="bZIP_ATF4"/>
    <property type="match status" value="1"/>
</dbReference>
<dbReference type="SMART" id="SM00338">
    <property type="entry name" value="BRLZ"/>
    <property type="match status" value="1"/>
</dbReference>
<proteinExistence type="predicted"/>
<dbReference type="GO" id="GO:0003700">
    <property type="term" value="F:DNA-binding transcription factor activity"/>
    <property type="evidence" value="ECO:0007669"/>
    <property type="project" value="InterPro"/>
</dbReference>
<dbReference type="OrthoDB" id="295274at2759"/>
<comment type="caution">
    <text evidence="3">The sequence shown here is derived from an EMBL/GenBank/DDBJ whole genome shotgun (WGS) entry which is preliminary data.</text>
</comment>
<keyword evidence="4" id="KW-1185">Reference proteome</keyword>
<evidence type="ECO:0000256" key="1">
    <source>
        <dbReference type="SAM" id="MobiDB-lite"/>
    </source>
</evidence>
<dbReference type="EMBL" id="JAGPXF010000003">
    <property type="protein sequence ID" value="KAH7251110.1"/>
    <property type="molecule type" value="Genomic_DNA"/>
</dbReference>
<feature type="region of interest" description="Disordered" evidence="1">
    <location>
        <begin position="105"/>
        <end position="169"/>
    </location>
</feature>
<evidence type="ECO:0000313" key="3">
    <source>
        <dbReference type="EMBL" id="KAH7251110.1"/>
    </source>
</evidence>
<organism evidence="3 4">
    <name type="scientific">Fusarium tricinctum</name>
    <dbReference type="NCBI Taxonomy" id="61284"/>
    <lineage>
        <taxon>Eukaryota</taxon>
        <taxon>Fungi</taxon>
        <taxon>Dikarya</taxon>
        <taxon>Ascomycota</taxon>
        <taxon>Pezizomycotina</taxon>
        <taxon>Sordariomycetes</taxon>
        <taxon>Hypocreomycetidae</taxon>
        <taxon>Hypocreales</taxon>
        <taxon>Nectriaceae</taxon>
        <taxon>Fusarium</taxon>
        <taxon>Fusarium tricinctum species complex</taxon>
    </lineage>
</organism>
<reference evidence="3" key="1">
    <citation type="journal article" date="2021" name="Nat. Commun.">
        <title>Genetic determinants of endophytism in the Arabidopsis root mycobiome.</title>
        <authorList>
            <person name="Mesny F."/>
            <person name="Miyauchi S."/>
            <person name="Thiergart T."/>
            <person name="Pickel B."/>
            <person name="Atanasova L."/>
            <person name="Karlsson M."/>
            <person name="Huettel B."/>
            <person name="Barry K.W."/>
            <person name="Haridas S."/>
            <person name="Chen C."/>
            <person name="Bauer D."/>
            <person name="Andreopoulos W."/>
            <person name="Pangilinan J."/>
            <person name="LaButti K."/>
            <person name="Riley R."/>
            <person name="Lipzen A."/>
            <person name="Clum A."/>
            <person name="Drula E."/>
            <person name="Henrissat B."/>
            <person name="Kohler A."/>
            <person name="Grigoriev I.V."/>
            <person name="Martin F.M."/>
            <person name="Hacquard S."/>
        </authorList>
    </citation>
    <scope>NUCLEOTIDE SEQUENCE</scope>
    <source>
        <strain evidence="3">MPI-SDFR-AT-0068</strain>
    </source>
</reference>
<feature type="domain" description="BZIP" evidence="2">
    <location>
        <begin position="176"/>
        <end position="189"/>
    </location>
</feature>
<feature type="compositionally biased region" description="Polar residues" evidence="1">
    <location>
        <begin position="124"/>
        <end position="134"/>
    </location>
</feature>
<dbReference type="PROSITE" id="PS00036">
    <property type="entry name" value="BZIP_BASIC"/>
    <property type="match status" value="1"/>
</dbReference>